<evidence type="ECO:0000313" key="10">
    <source>
        <dbReference type="Proteomes" id="UP000019265"/>
    </source>
</evidence>
<sequence length="93" mass="10461">MTTKLKIITPEGIYLNDILVDIVNVQTTDGDLGILANHIPLVATLRIGTLNYRQDNKVKYVHVHRGILKVSKGQVRIITERLYPVDSKGIKIK</sequence>
<keyword evidence="6" id="KW-0139">CF(1)</keyword>
<dbReference type="InterPro" id="IPR001469">
    <property type="entry name" value="ATP_synth_F1_dsu/esu"/>
</dbReference>
<dbReference type="KEGG" id="ssab:SSABA_v1c00550"/>
<dbReference type="GO" id="GO:0012505">
    <property type="term" value="C:endomembrane system"/>
    <property type="evidence" value="ECO:0007669"/>
    <property type="project" value="UniProtKB-SubCell"/>
</dbReference>
<dbReference type="Proteomes" id="UP000019265">
    <property type="component" value="Chromosome"/>
</dbReference>
<dbReference type="PATRIC" id="fig|1276257.3.peg.56"/>
<dbReference type="RefSeq" id="WP_025250607.1">
    <property type="nucleotide sequence ID" value="NZ_CP006934.1"/>
</dbReference>
<name>W6A8X5_9MOLU</name>
<dbReference type="InterPro" id="IPR036771">
    <property type="entry name" value="ATPsynth_dsu/esu_N"/>
</dbReference>
<keyword evidence="5" id="KW-0472">Membrane</keyword>
<evidence type="ECO:0000256" key="4">
    <source>
        <dbReference type="ARBA" id="ARBA00023065"/>
    </source>
</evidence>
<protein>
    <submittedName>
        <fullName evidence="9">F0F1 ATP synthase subunit epsilon</fullName>
    </submittedName>
</protein>
<evidence type="ECO:0000256" key="5">
    <source>
        <dbReference type="ARBA" id="ARBA00023136"/>
    </source>
</evidence>
<evidence type="ECO:0000256" key="1">
    <source>
        <dbReference type="ARBA" id="ARBA00004184"/>
    </source>
</evidence>
<comment type="subcellular location">
    <subcellularLocation>
        <location evidence="1">Endomembrane system</location>
        <topology evidence="1">Peripheral membrane protein</topology>
    </subcellularLocation>
</comment>
<organism evidence="9 10">
    <name type="scientific">Spiroplasma sabaudiense Ar-1343</name>
    <dbReference type="NCBI Taxonomy" id="1276257"/>
    <lineage>
        <taxon>Bacteria</taxon>
        <taxon>Bacillati</taxon>
        <taxon>Mycoplasmatota</taxon>
        <taxon>Mollicutes</taxon>
        <taxon>Entomoplasmatales</taxon>
        <taxon>Spiroplasmataceae</taxon>
        <taxon>Spiroplasma</taxon>
    </lineage>
</organism>
<dbReference type="HOGENOM" id="CLU_084338_4_2_14"/>
<accession>W6A8X5</accession>
<dbReference type="EMBL" id="CP006934">
    <property type="protein sequence ID" value="AHI53467.1"/>
    <property type="molecule type" value="Genomic_DNA"/>
</dbReference>
<keyword evidence="7" id="KW-0066">ATP synthesis</keyword>
<reference evidence="9 10" key="1">
    <citation type="journal article" date="2014" name="Genome Biol. Evol.">
        <title>Molecular evolution of the substrate utilization strategies and putative virulence factors in mosquito-associated Spiroplasma species.</title>
        <authorList>
            <person name="Chang T.H."/>
            <person name="Lo W.S."/>
            <person name="Ku C."/>
            <person name="Chen L.L."/>
            <person name="Kuo C.H."/>
        </authorList>
    </citation>
    <scope>NUCLEOTIDE SEQUENCE [LARGE SCALE GENOMIC DNA]</scope>
    <source>
        <strain evidence="9">Ar-1343</strain>
    </source>
</reference>
<evidence type="ECO:0000313" key="9">
    <source>
        <dbReference type="EMBL" id="AHI53467.1"/>
    </source>
</evidence>
<gene>
    <name evidence="9" type="primary">atpC</name>
    <name evidence="9" type="ORF">SSABA_v1c00550</name>
</gene>
<dbReference type="SUPFAM" id="SSF51344">
    <property type="entry name" value="Epsilon subunit of F1F0-ATP synthase N-terminal domain"/>
    <property type="match status" value="1"/>
</dbReference>
<dbReference type="PANTHER" id="PTHR13822:SF10">
    <property type="entry name" value="ATP SYNTHASE EPSILON CHAIN, CHLOROPLASTIC"/>
    <property type="match status" value="1"/>
</dbReference>
<comment type="similarity">
    <text evidence="2">Belongs to the ATPase epsilon chain family.</text>
</comment>
<feature type="domain" description="ATP synthase F1 complex delta/epsilon subunit N-terminal" evidence="8">
    <location>
        <begin position="4"/>
        <end position="81"/>
    </location>
</feature>
<evidence type="ECO:0000256" key="7">
    <source>
        <dbReference type="ARBA" id="ARBA00023310"/>
    </source>
</evidence>
<evidence type="ECO:0000256" key="6">
    <source>
        <dbReference type="ARBA" id="ARBA00023196"/>
    </source>
</evidence>
<dbReference type="GO" id="GO:0045259">
    <property type="term" value="C:proton-transporting ATP synthase complex"/>
    <property type="evidence" value="ECO:0007669"/>
    <property type="project" value="UniProtKB-KW"/>
</dbReference>
<dbReference type="STRING" id="1276257.SSABA_v1c00550"/>
<dbReference type="CDD" id="cd12152">
    <property type="entry name" value="F1-ATPase_delta"/>
    <property type="match status" value="1"/>
</dbReference>
<dbReference type="InterPro" id="IPR020546">
    <property type="entry name" value="ATP_synth_F1_dsu/esu_N"/>
</dbReference>
<dbReference type="PANTHER" id="PTHR13822">
    <property type="entry name" value="ATP SYNTHASE DELTA/EPSILON CHAIN"/>
    <property type="match status" value="1"/>
</dbReference>
<evidence type="ECO:0000256" key="3">
    <source>
        <dbReference type="ARBA" id="ARBA00022448"/>
    </source>
</evidence>
<dbReference type="Gene3D" id="2.60.15.10">
    <property type="entry name" value="F0F1 ATP synthase delta/epsilon subunit, N-terminal"/>
    <property type="match status" value="1"/>
</dbReference>
<proteinExistence type="inferred from homology"/>
<dbReference type="AlphaFoldDB" id="W6A8X5"/>
<dbReference type="OrthoDB" id="389600at2"/>
<dbReference type="eggNOG" id="COG0355">
    <property type="taxonomic scope" value="Bacteria"/>
</dbReference>
<evidence type="ECO:0000256" key="2">
    <source>
        <dbReference type="ARBA" id="ARBA00005712"/>
    </source>
</evidence>
<keyword evidence="10" id="KW-1185">Reference proteome</keyword>
<dbReference type="GO" id="GO:0046933">
    <property type="term" value="F:proton-transporting ATP synthase activity, rotational mechanism"/>
    <property type="evidence" value="ECO:0007669"/>
    <property type="project" value="InterPro"/>
</dbReference>
<keyword evidence="3" id="KW-0813">Transport</keyword>
<dbReference type="Pfam" id="PF02823">
    <property type="entry name" value="ATP-synt_DE_N"/>
    <property type="match status" value="1"/>
</dbReference>
<evidence type="ECO:0000259" key="8">
    <source>
        <dbReference type="Pfam" id="PF02823"/>
    </source>
</evidence>
<keyword evidence="4" id="KW-0406">Ion transport</keyword>